<comment type="similarity">
    <text evidence="1">Belongs to the ribosome association toxin RatA family.</text>
</comment>
<proteinExistence type="inferred from homology"/>
<accession>A0A2S9INW6</accession>
<dbReference type="SUPFAM" id="SSF55961">
    <property type="entry name" value="Bet v1-like"/>
    <property type="match status" value="1"/>
</dbReference>
<dbReference type="CDD" id="cd07813">
    <property type="entry name" value="COQ10p_like"/>
    <property type="match status" value="1"/>
</dbReference>
<evidence type="ECO:0000313" key="4">
    <source>
        <dbReference type="Proteomes" id="UP000239434"/>
    </source>
</evidence>
<dbReference type="InterPro" id="IPR005031">
    <property type="entry name" value="COQ10_START"/>
</dbReference>
<dbReference type="GO" id="GO:0045333">
    <property type="term" value="P:cellular respiration"/>
    <property type="evidence" value="ECO:0007669"/>
    <property type="project" value="InterPro"/>
</dbReference>
<dbReference type="Gene3D" id="3.30.530.20">
    <property type="match status" value="1"/>
</dbReference>
<dbReference type="GO" id="GO:0048039">
    <property type="term" value="F:ubiquinone binding"/>
    <property type="evidence" value="ECO:0007669"/>
    <property type="project" value="InterPro"/>
</dbReference>
<organism evidence="3 4">
    <name type="scientific">Phyllobacterium phragmitis</name>
    <dbReference type="NCBI Taxonomy" id="2670329"/>
    <lineage>
        <taxon>Bacteria</taxon>
        <taxon>Pseudomonadati</taxon>
        <taxon>Pseudomonadota</taxon>
        <taxon>Alphaproteobacteria</taxon>
        <taxon>Hyphomicrobiales</taxon>
        <taxon>Phyllobacteriaceae</taxon>
        <taxon>Phyllobacterium</taxon>
    </lineage>
</organism>
<dbReference type="EMBL" id="PVBR01000013">
    <property type="protein sequence ID" value="PRD42220.1"/>
    <property type="molecule type" value="Genomic_DNA"/>
</dbReference>
<reference evidence="3 4" key="1">
    <citation type="submission" date="2018-02" db="EMBL/GenBank/DDBJ databases">
        <title>The draft genome of Phyllobacterium sp. 1N-3.</title>
        <authorList>
            <person name="Liu L."/>
            <person name="Li L."/>
            <person name="Zhang X."/>
            <person name="Wang T."/>
            <person name="Liang L."/>
        </authorList>
    </citation>
    <scope>NUCLEOTIDE SEQUENCE [LARGE SCALE GENOMIC DNA]</scope>
    <source>
        <strain evidence="3 4">1N-3</strain>
    </source>
</reference>
<dbReference type="PANTHER" id="PTHR12901">
    <property type="entry name" value="SPERM PROTEIN HOMOLOG"/>
    <property type="match status" value="1"/>
</dbReference>
<sequence>MPQFTTIRQVRHRAEEMFALVADVEKYPEFLPMCEALTVRSRKERGARTLLVADMTVGYKLIRETFTSQVFLNPEENIIDVKYINGPFRYLDNRWAFRPIGDGSSCEIEFFIDYEFKSRTLSLLMGTMFDIAFRKFSEAFERRADAIYG</sequence>
<gene>
    <name evidence="3" type="ORF">C5748_17305</name>
</gene>
<protein>
    <submittedName>
        <fullName evidence="3">Ubiquinone-binding protein</fullName>
    </submittedName>
</protein>
<dbReference type="AlphaFoldDB" id="A0A2S9INW6"/>
<dbReference type="InterPro" id="IPR044996">
    <property type="entry name" value="COQ10-like"/>
</dbReference>
<dbReference type="InterPro" id="IPR023393">
    <property type="entry name" value="START-like_dom_sf"/>
</dbReference>
<comment type="caution">
    <text evidence="3">The sequence shown here is derived from an EMBL/GenBank/DDBJ whole genome shotgun (WGS) entry which is preliminary data.</text>
</comment>
<keyword evidence="4" id="KW-1185">Reference proteome</keyword>
<dbReference type="PANTHER" id="PTHR12901:SF10">
    <property type="entry name" value="COENZYME Q-BINDING PROTEIN COQ10, MITOCHONDRIAL"/>
    <property type="match status" value="1"/>
</dbReference>
<evidence type="ECO:0000313" key="3">
    <source>
        <dbReference type="EMBL" id="PRD42220.1"/>
    </source>
</evidence>
<evidence type="ECO:0000256" key="1">
    <source>
        <dbReference type="ARBA" id="ARBA00008918"/>
    </source>
</evidence>
<dbReference type="Pfam" id="PF03364">
    <property type="entry name" value="Polyketide_cyc"/>
    <property type="match status" value="1"/>
</dbReference>
<keyword evidence="3" id="KW-0830">Ubiquinone</keyword>
<dbReference type="RefSeq" id="WP_105743184.1">
    <property type="nucleotide sequence ID" value="NZ_PVBR01000013.1"/>
</dbReference>
<name>A0A2S9INW6_9HYPH</name>
<feature type="domain" description="Coenzyme Q-binding protein COQ10 START" evidence="2">
    <location>
        <begin position="11"/>
        <end position="141"/>
    </location>
</feature>
<dbReference type="Proteomes" id="UP000239434">
    <property type="component" value="Unassembled WGS sequence"/>
</dbReference>
<evidence type="ECO:0000259" key="2">
    <source>
        <dbReference type="Pfam" id="PF03364"/>
    </source>
</evidence>